<name>A0A6M3KF22_9ZZZZ</name>
<evidence type="ECO:0000313" key="2">
    <source>
        <dbReference type="EMBL" id="QJA91138.1"/>
    </source>
</evidence>
<organism evidence="1">
    <name type="scientific">viral metagenome</name>
    <dbReference type="NCBI Taxonomy" id="1070528"/>
    <lineage>
        <taxon>unclassified sequences</taxon>
        <taxon>metagenomes</taxon>
        <taxon>organismal metagenomes</taxon>
    </lineage>
</organism>
<reference evidence="1" key="1">
    <citation type="submission" date="2020-03" db="EMBL/GenBank/DDBJ databases">
        <title>The deep terrestrial virosphere.</title>
        <authorList>
            <person name="Holmfeldt K."/>
            <person name="Nilsson E."/>
            <person name="Simone D."/>
            <person name="Lopez-Fernandez M."/>
            <person name="Wu X."/>
            <person name="de Brujin I."/>
            <person name="Lundin D."/>
            <person name="Andersson A."/>
            <person name="Bertilsson S."/>
            <person name="Dopson M."/>
        </authorList>
    </citation>
    <scope>NUCLEOTIDE SEQUENCE</scope>
    <source>
        <strain evidence="1">MM415A00701</strain>
        <strain evidence="2">MM415B03456</strain>
    </source>
</reference>
<protein>
    <submittedName>
        <fullName evidence="1">Uncharacterized protein</fullName>
    </submittedName>
</protein>
<dbReference type="EMBL" id="MT142964">
    <property type="protein sequence ID" value="QJA91138.1"/>
    <property type="molecule type" value="Genomic_DNA"/>
</dbReference>
<proteinExistence type="predicted"/>
<sequence>MVKIEFKTDDAAFVNDPQGEFGRIMQQAQAALDEGVLGKALMDSNGNKIGTYQVWFESSKET</sequence>
<dbReference type="EMBL" id="MT142426">
    <property type="protein sequence ID" value="QJA80547.1"/>
    <property type="molecule type" value="Genomic_DNA"/>
</dbReference>
<evidence type="ECO:0000313" key="1">
    <source>
        <dbReference type="EMBL" id="QJA80547.1"/>
    </source>
</evidence>
<gene>
    <name evidence="1" type="ORF">MM415A00701_0016</name>
    <name evidence="2" type="ORF">MM415B03456_0012</name>
</gene>
<dbReference type="AlphaFoldDB" id="A0A6M3KF22"/>
<accession>A0A6M3KF22</accession>